<evidence type="ECO:0000313" key="2">
    <source>
        <dbReference type="Proteomes" id="UP000789759"/>
    </source>
</evidence>
<dbReference type="EMBL" id="CAJVQA010053012">
    <property type="protein sequence ID" value="CAG8823474.1"/>
    <property type="molecule type" value="Genomic_DNA"/>
</dbReference>
<dbReference type="AlphaFoldDB" id="A0A9N9KFL3"/>
<dbReference type="Proteomes" id="UP000789759">
    <property type="component" value="Unassembled WGS sequence"/>
</dbReference>
<protein>
    <submittedName>
        <fullName evidence="1">437_t:CDS:1</fullName>
    </submittedName>
</protein>
<gene>
    <name evidence="1" type="ORF">CPELLU_LOCUS19911</name>
</gene>
<reference evidence="1" key="1">
    <citation type="submission" date="2021-06" db="EMBL/GenBank/DDBJ databases">
        <authorList>
            <person name="Kallberg Y."/>
            <person name="Tangrot J."/>
            <person name="Rosling A."/>
        </authorList>
    </citation>
    <scope>NUCLEOTIDE SEQUENCE</scope>
    <source>
        <strain evidence="1">FL966</strain>
    </source>
</reference>
<sequence>MSLYEAFKPSLVKFLKISNEEFDKMTKTSEKEFLEFDSYYDLIRVYARKSGEELEL</sequence>
<dbReference type="OrthoDB" id="2440611at2759"/>
<keyword evidence="2" id="KW-1185">Reference proteome</keyword>
<evidence type="ECO:0000313" key="1">
    <source>
        <dbReference type="EMBL" id="CAG8823474.1"/>
    </source>
</evidence>
<organism evidence="1 2">
    <name type="scientific">Cetraspora pellucida</name>
    <dbReference type="NCBI Taxonomy" id="1433469"/>
    <lineage>
        <taxon>Eukaryota</taxon>
        <taxon>Fungi</taxon>
        <taxon>Fungi incertae sedis</taxon>
        <taxon>Mucoromycota</taxon>
        <taxon>Glomeromycotina</taxon>
        <taxon>Glomeromycetes</taxon>
        <taxon>Diversisporales</taxon>
        <taxon>Gigasporaceae</taxon>
        <taxon>Cetraspora</taxon>
    </lineage>
</organism>
<accession>A0A9N9KFL3</accession>
<proteinExistence type="predicted"/>
<feature type="non-terminal residue" evidence="1">
    <location>
        <position position="56"/>
    </location>
</feature>
<comment type="caution">
    <text evidence="1">The sequence shown here is derived from an EMBL/GenBank/DDBJ whole genome shotgun (WGS) entry which is preliminary data.</text>
</comment>
<name>A0A9N9KFL3_9GLOM</name>